<proteinExistence type="inferred from homology"/>
<evidence type="ECO:0000313" key="25">
    <source>
        <dbReference type="Proteomes" id="UP000664628"/>
    </source>
</evidence>
<dbReference type="PANTHER" id="PTHR11136:SF0">
    <property type="entry name" value="DIHYDROFOLATE SYNTHETASE-RELATED"/>
    <property type="match status" value="1"/>
</dbReference>
<evidence type="ECO:0000256" key="6">
    <source>
        <dbReference type="ARBA" id="ARBA00013025"/>
    </source>
</evidence>
<evidence type="ECO:0000259" key="23">
    <source>
        <dbReference type="Pfam" id="PF08245"/>
    </source>
</evidence>
<evidence type="ECO:0000256" key="2">
    <source>
        <dbReference type="ARBA" id="ARBA00004799"/>
    </source>
</evidence>
<evidence type="ECO:0000256" key="9">
    <source>
        <dbReference type="ARBA" id="ARBA00022723"/>
    </source>
</evidence>
<dbReference type="InterPro" id="IPR001645">
    <property type="entry name" value="Folylpolyglutamate_synth"/>
</dbReference>
<comment type="catalytic activity">
    <reaction evidence="18">
        <text>10-formyltetrahydrofolyl-(gamma-L-Glu)(n) + L-glutamate + ATP = 10-formyltetrahydrofolyl-(gamma-L-Glu)(n+1) + ADP + phosphate + H(+)</text>
        <dbReference type="Rhea" id="RHEA:51904"/>
        <dbReference type="Rhea" id="RHEA-COMP:13088"/>
        <dbReference type="Rhea" id="RHEA-COMP:14300"/>
        <dbReference type="ChEBI" id="CHEBI:15378"/>
        <dbReference type="ChEBI" id="CHEBI:29985"/>
        <dbReference type="ChEBI" id="CHEBI:30616"/>
        <dbReference type="ChEBI" id="CHEBI:43474"/>
        <dbReference type="ChEBI" id="CHEBI:134413"/>
        <dbReference type="ChEBI" id="CHEBI:456216"/>
        <dbReference type="EC" id="6.3.2.17"/>
    </reaction>
</comment>
<dbReference type="InterPro" id="IPR036615">
    <property type="entry name" value="Mur_ligase_C_dom_sf"/>
</dbReference>
<dbReference type="Pfam" id="PF02875">
    <property type="entry name" value="Mur_ligase_C"/>
    <property type="match status" value="1"/>
</dbReference>
<reference evidence="24 25" key="1">
    <citation type="submission" date="2021-03" db="EMBL/GenBank/DDBJ databases">
        <title>Fibrella sp. HMF5405 genome sequencing and assembly.</title>
        <authorList>
            <person name="Kang H."/>
            <person name="Kim H."/>
            <person name="Bae S."/>
            <person name="Joh K."/>
        </authorList>
    </citation>
    <scope>NUCLEOTIDE SEQUENCE [LARGE SCALE GENOMIC DNA]</scope>
    <source>
        <strain evidence="24 25">HMF5405</strain>
    </source>
</reference>
<sequence length="430" mass="46619">MTYNEALSYLYDRLPVFHRVGVSAYKPGLSNVLALCDALGNPQHKFRSIHVAGTNGKGSTSHLLASVYQAAGYRVGLYTSPHLKSFTERIRLNGVAIPEADVAAFVESQQLVIEQIQPSFFEVTVAMAFDFFARQQVDIAIIEVGLGGRLDSTNIITPLVSVITNIGWDHVDILGDTLPLIAAEKGGIVKENVPVVIGEMHPETQPVFEEIADRHRSTIHFADQQWKLTDGGCVDGVRLISCTRAGRINSSFTVELPLLGLYQLSNLKTVLSTVDVMQSQLPVNDEAVEIGCRQVVSLTGLKGRFQYLSQSPAVIADTAHNKPGIEALMATVETITYDRLRLIIGFVRDKDVPAVLSLFPPTAIYYFCQADSVRALPVDELVTLGSAAGLVGNRYPNVNTALDAALAEAGINDLLLITGSTYVVAEINLL</sequence>
<evidence type="ECO:0000256" key="15">
    <source>
        <dbReference type="ARBA" id="ARBA00030592"/>
    </source>
</evidence>
<organism evidence="24 25">
    <name type="scientific">Fibrella forsythiae</name>
    <dbReference type="NCBI Taxonomy" id="2817061"/>
    <lineage>
        <taxon>Bacteria</taxon>
        <taxon>Pseudomonadati</taxon>
        <taxon>Bacteroidota</taxon>
        <taxon>Cytophagia</taxon>
        <taxon>Cytophagales</taxon>
        <taxon>Spirosomataceae</taxon>
        <taxon>Fibrella</taxon>
    </lineage>
</organism>
<dbReference type="SUPFAM" id="SSF53623">
    <property type="entry name" value="MurD-like peptide ligases, catalytic domain"/>
    <property type="match status" value="1"/>
</dbReference>
<dbReference type="EC" id="6.3.2.12" evidence="5"/>
<evidence type="ECO:0000256" key="5">
    <source>
        <dbReference type="ARBA" id="ARBA00013023"/>
    </source>
</evidence>
<dbReference type="PIRSF" id="PIRSF001563">
    <property type="entry name" value="Folylpolyglu_synth"/>
    <property type="match status" value="1"/>
</dbReference>
<feature type="domain" description="Mur ligase C-terminal" evidence="22">
    <location>
        <begin position="303"/>
        <end position="420"/>
    </location>
</feature>
<gene>
    <name evidence="24" type="ORF">J2I46_02170</name>
</gene>
<keyword evidence="8 21" id="KW-0436">Ligase</keyword>
<evidence type="ECO:0000256" key="7">
    <source>
        <dbReference type="ARBA" id="ARBA00019357"/>
    </source>
</evidence>
<feature type="domain" description="Mur ligase central" evidence="23">
    <location>
        <begin position="51"/>
        <end position="270"/>
    </location>
</feature>
<protein>
    <recommendedName>
        <fullName evidence="7">Dihydrofolate synthase/folylpolyglutamate synthase</fullName>
        <ecNumber evidence="5">6.3.2.12</ecNumber>
        <ecNumber evidence="6">6.3.2.17</ecNumber>
    </recommendedName>
    <alternativeName>
        <fullName evidence="16">Folylpoly-gamma-glutamate synthetase-dihydrofolate synthetase</fullName>
    </alternativeName>
    <alternativeName>
        <fullName evidence="14">Folylpolyglutamate synthetase</fullName>
    </alternativeName>
    <alternativeName>
        <fullName evidence="15">Tetrahydrofolylpolyglutamate synthase</fullName>
    </alternativeName>
</protein>
<comment type="caution">
    <text evidence="24">The sequence shown here is derived from an EMBL/GenBank/DDBJ whole genome shotgun (WGS) entry which is preliminary data.</text>
</comment>
<keyword evidence="12" id="KW-0460">Magnesium</keyword>
<dbReference type="RefSeq" id="WP_207327286.1">
    <property type="nucleotide sequence ID" value="NZ_JAFMYW010000001.1"/>
</dbReference>
<evidence type="ECO:0000256" key="8">
    <source>
        <dbReference type="ARBA" id="ARBA00022598"/>
    </source>
</evidence>
<evidence type="ECO:0000256" key="12">
    <source>
        <dbReference type="ARBA" id="ARBA00022842"/>
    </source>
</evidence>
<evidence type="ECO:0000256" key="21">
    <source>
        <dbReference type="PIRNR" id="PIRNR001563"/>
    </source>
</evidence>
<dbReference type="NCBIfam" id="TIGR01499">
    <property type="entry name" value="folC"/>
    <property type="match status" value="1"/>
</dbReference>
<dbReference type="SUPFAM" id="SSF53244">
    <property type="entry name" value="MurD-like peptide ligases, peptide-binding domain"/>
    <property type="match status" value="1"/>
</dbReference>
<evidence type="ECO:0000259" key="22">
    <source>
        <dbReference type="Pfam" id="PF02875"/>
    </source>
</evidence>
<evidence type="ECO:0000256" key="10">
    <source>
        <dbReference type="ARBA" id="ARBA00022741"/>
    </source>
</evidence>
<comment type="catalytic activity">
    <reaction evidence="17">
        <text>(6S)-5,6,7,8-tetrahydrofolyl-(gamma-L-Glu)(n) + L-glutamate + ATP = (6S)-5,6,7,8-tetrahydrofolyl-(gamma-L-Glu)(n+1) + ADP + phosphate + H(+)</text>
        <dbReference type="Rhea" id="RHEA:10580"/>
        <dbReference type="Rhea" id="RHEA-COMP:14738"/>
        <dbReference type="Rhea" id="RHEA-COMP:14740"/>
        <dbReference type="ChEBI" id="CHEBI:15378"/>
        <dbReference type="ChEBI" id="CHEBI:29985"/>
        <dbReference type="ChEBI" id="CHEBI:30616"/>
        <dbReference type="ChEBI" id="CHEBI:43474"/>
        <dbReference type="ChEBI" id="CHEBI:141005"/>
        <dbReference type="ChEBI" id="CHEBI:456216"/>
        <dbReference type="EC" id="6.3.2.17"/>
    </reaction>
</comment>
<keyword evidence="25" id="KW-1185">Reference proteome</keyword>
<evidence type="ECO:0000256" key="18">
    <source>
        <dbReference type="ARBA" id="ARBA00047808"/>
    </source>
</evidence>
<dbReference type="PROSITE" id="PS01012">
    <property type="entry name" value="FOLYLPOLYGLU_SYNT_2"/>
    <property type="match status" value="1"/>
</dbReference>
<dbReference type="InterPro" id="IPR036565">
    <property type="entry name" value="Mur-like_cat_sf"/>
</dbReference>
<dbReference type="EC" id="6.3.2.17" evidence="6"/>
<keyword evidence="13" id="KW-0289">Folate biosynthesis</keyword>
<comment type="similarity">
    <text evidence="4 21">Belongs to the folylpolyglutamate synthase family.</text>
</comment>
<comment type="pathway">
    <text evidence="2">Cofactor biosynthesis; tetrahydrofolate biosynthesis; 7,8-dihydrofolate from 2-amino-4-hydroxy-6-hydroxymethyl-7,8-dihydropteridine diphosphate and 4-aminobenzoate: step 2/2.</text>
</comment>
<keyword evidence="9" id="KW-0479">Metal-binding</keyword>
<comment type="pathway">
    <text evidence="3">Cofactor biosynthesis; tetrahydrofolylpolyglutamate biosynthesis.</text>
</comment>
<dbReference type="Gene3D" id="3.40.1190.10">
    <property type="entry name" value="Mur-like, catalytic domain"/>
    <property type="match status" value="1"/>
</dbReference>
<comment type="function">
    <text evidence="1">Functions in two distinct reactions of the de novo folate biosynthetic pathway. Catalyzes the addition of a glutamate residue to dihydropteroate (7,8-dihydropteroate or H2Pte) to form dihydrofolate (7,8-dihydrofolate monoglutamate or H2Pte-Glu). Also catalyzes successive additions of L-glutamate to tetrahydrofolate or 10-formyltetrahydrofolate or 5,10-methylenetetrahydrofolate, leading to folylpolyglutamate derivatives.</text>
</comment>
<evidence type="ECO:0000256" key="16">
    <source>
        <dbReference type="ARBA" id="ARBA00032510"/>
    </source>
</evidence>
<evidence type="ECO:0000256" key="1">
    <source>
        <dbReference type="ARBA" id="ARBA00002714"/>
    </source>
</evidence>
<evidence type="ECO:0000256" key="13">
    <source>
        <dbReference type="ARBA" id="ARBA00022909"/>
    </source>
</evidence>
<keyword evidence="10 21" id="KW-0547">Nucleotide-binding</keyword>
<evidence type="ECO:0000256" key="11">
    <source>
        <dbReference type="ARBA" id="ARBA00022840"/>
    </source>
</evidence>
<keyword evidence="11 21" id="KW-0067">ATP-binding</keyword>
<evidence type="ECO:0000256" key="14">
    <source>
        <dbReference type="ARBA" id="ARBA00030048"/>
    </source>
</evidence>
<dbReference type="InterPro" id="IPR013221">
    <property type="entry name" value="Mur_ligase_cen"/>
</dbReference>
<dbReference type="InterPro" id="IPR018109">
    <property type="entry name" value="Folylpolyglutamate_synth_CS"/>
</dbReference>
<accession>A0ABS3JD46</accession>
<evidence type="ECO:0000256" key="20">
    <source>
        <dbReference type="ARBA" id="ARBA00049161"/>
    </source>
</evidence>
<evidence type="ECO:0000256" key="4">
    <source>
        <dbReference type="ARBA" id="ARBA00008276"/>
    </source>
</evidence>
<evidence type="ECO:0000313" key="24">
    <source>
        <dbReference type="EMBL" id="MBO0947371.1"/>
    </source>
</evidence>
<dbReference type="Proteomes" id="UP000664628">
    <property type="component" value="Unassembled WGS sequence"/>
</dbReference>
<evidence type="ECO:0000256" key="17">
    <source>
        <dbReference type="ARBA" id="ARBA00047493"/>
    </source>
</evidence>
<dbReference type="EMBL" id="JAFMYW010000001">
    <property type="protein sequence ID" value="MBO0947371.1"/>
    <property type="molecule type" value="Genomic_DNA"/>
</dbReference>
<dbReference type="PANTHER" id="PTHR11136">
    <property type="entry name" value="FOLYLPOLYGLUTAMATE SYNTHASE-RELATED"/>
    <property type="match status" value="1"/>
</dbReference>
<dbReference type="InterPro" id="IPR004101">
    <property type="entry name" value="Mur_ligase_C"/>
</dbReference>
<comment type="catalytic activity">
    <reaction evidence="20">
        <text>7,8-dihydropteroate + L-glutamate + ATP = 7,8-dihydrofolate + ADP + phosphate + H(+)</text>
        <dbReference type="Rhea" id="RHEA:23584"/>
        <dbReference type="ChEBI" id="CHEBI:15378"/>
        <dbReference type="ChEBI" id="CHEBI:17839"/>
        <dbReference type="ChEBI" id="CHEBI:29985"/>
        <dbReference type="ChEBI" id="CHEBI:30616"/>
        <dbReference type="ChEBI" id="CHEBI:43474"/>
        <dbReference type="ChEBI" id="CHEBI:57451"/>
        <dbReference type="ChEBI" id="CHEBI:456216"/>
        <dbReference type="EC" id="6.3.2.12"/>
    </reaction>
</comment>
<dbReference type="Gene3D" id="3.90.190.20">
    <property type="entry name" value="Mur ligase, C-terminal domain"/>
    <property type="match status" value="1"/>
</dbReference>
<name>A0ABS3JD46_9BACT</name>
<evidence type="ECO:0000256" key="3">
    <source>
        <dbReference type="ARBA" id="ARBA00005150"/>
    </source>
</evidence>
<evidence type="ECO:0000256" key="19">
    <source>
        <dbReference type="ARBA" id="ARBA00049035"/>
    </source>
</evidence>
<dbReference type="Pfam" id="PF08245">
    <property type="entry name" value="Mur_ligase_M"/>
    <property type="match status" value="1"/>
</dbReference>
<comment type="catalytic activity">
    <reaction evidence="19">
        <text>(6R)-5,10-methylenetetrahydrofolyl-(gamma-L-Glu)(n) + L-glutamate + ATP = (6R)-5,10-methylenetetrahydrofolyl-(gamma-L-Glu)(n+1) + ADP + phosphate + H(+)</text>
        <dbReference type="Rhea" id="RHEA:51912"/>
        <dbReference type="Rhea" id="RHEA-COMP:13257"/>
        <dbReference type="Rhea" id="RHEA-COMP:13258"/>
        <dbReference type="ChEBI" id="CHEBI:15378"/>
        <dbReference type="ChEBI" id="CHEBI:29985"/>
        <dbReference type="ChEBI" id="CHEBI:30616"/>
        <dbReference type="ChEBI" id="CHEBI:43474"/>
        <dbReference type="ChEBI" id="CHEBI:136572"/>
        <dbReference type="ChEBI" id="CHEBI:456216"/>
        <dbReference type="EC" id="6.3.2.17"/>
    </reaction>
</comment>